<dbReference type="AlphaFoldDB" id="A0A9N9BA86"/>
<proteinExistence type="predicted"/>
<dbReference type="EMBL" id="CAJVPV010003745">
    <property type="protein sequence ID" value="CAG8558806.1"/>
    <property type="molecule type" value="Genomic_DNA"/>
</dbReference>
<gene>
    <name evidence="1" type="ORF">AMORRO_LOCUS5919</name>
</gene>
<evidence type="ECO:0000313" key="2">
    <source>
        <dbReference type="Proteomes" id="UP000789342"/>
    </source>
</evidence>
<sequence>MDSFNLMDFKSHKLPAIRMDTETDEAHQMPEVEKWFEKALNLPRGFYVKDVHTQIQERHLKSFNITLQGGTDISIGASYNDCVWIETKKKKDDSKEGQAIGELFILDKRSVTNSMSVLTDCNDNWSIYFFMQTKKRQYLTSSKINDRSIALAIIREFALDEGNFLHGEMGKHVTYQVNLPEPLKKKSRFLEPIPEEVDDRMADLIDYVTEKELFNMSMRRRLKIAKSIVSIEEQPAIDLLIRQFSDVMIMRIRHHQ</sequence>
<accession>A0A9N9BA86</accession>
<keyword evidence="2" id="KW-1185">Reference proteome</keyword>
<evidence type="ECO:0000313" key="1">
    <source>
        <dbReference type="EMBL" id="CAG8558806.1"/>
    </source>
</evidence>
<protein>
    <submittedName>
        <fullName evidence="1">1576_t:CDS:1</fullName>
    </submittedName>
</protein>
<organism evidence="1 2">
    <name type="scientific">Acaulospora morrowiae</name>
    <dbReference type="NCBI Taxonomy" id="94023"/>
    <lineage>
        <taxon>Eukaryota</taxon>
        <taxon>Fungi</taxon>
        <taxon>Fungi incertae sedis</taxon>
        <taxon>Mucoromycota</taxon>
        <taxon>Glomeromycotina</taxon>
        <taxon>Glomeromycetes</taxon>
        <taxon>Diversisporales</taxon>
        <taxon>Acaulosporaceae</taxon>
        <taxon>Acaulospora</taxon>
    </lineage>
</organism>
<dbReference type="Proteomes" id="UP000789342">
    <property type="component" value="Unassembled WGS sequence"/>
</dbReference>
<name>A0A9N9BA86_9GLOM</name>
<dbReference type="OrthoDB" id="2432142at2759"/>
<comment type="caution">
    <text evidence="1">The sequence shown here is derived from an EMBL/GenBank/DDBJ whole genome shotgun (WGS) entry which is preliminary data.</text>
</comment>
<reference evidence="1" key="1">
    <citation type="submission" date="2021-06" db="EMBL/GenBank/DDBJ databases">
        <authorList>
            <person name="Kallberg Y."/>
            <person name="Tangrot J."/>
            <person name="Rosling A."/>
        </authorList>
    </citation>
    <scope>NUCLEOTIDE SEQUENCE</scope>
    <source>
        <strain evidence="1">CL551</strain>
    </source>
</reference>